<dbReference type="EMBL" id="LR796170">
    <property type="protein sequence ID" value="CAB4123384.1"/>
    <property type="molecule type" value="Genomic_DNA"/>
</dbReference>
<reference evidence="1" key="1">
    <citation type="submission" date="2020-04" db="EMBL/GenBank/DDBJ databases">
        <authorList>
            <person name="Chiriac C."/>
            <person name="Salcher M."/>
            <person name="Ghai R."/>
            <person name="Kavagutti S V."/>
        </authorList>
    </citation>
    <scope>NUCLEOTIDE SEQUENCE</scope>
</reference>
<evidence type="ECO:0000313" key="1">
    <source>
        <dbReference type="EMBL" id="CAB4123384.1"/>
    </source>
</evidence>
<accession>A0A6J5KM46</accession>
<protein>
    <submittedName>
        <fullName evidence="1">Bacteriophage P22, Gp10, DNA-stabilising</fullName>
    </submittedName>
</protein>
<proteinExistence type="predicted"/>
<dbReference type="Pfam" id="PF11134">
    <property type="entry name" value="Phage_stabilise"/>
    <property type="match status" value="1"/>
</dbReference>
<sequence>MQIPILNGIYSDTKADFRSSYPRNLVPVPKKQGISQGYLRPTDGIVELGTGPGVDRGGINWNGTLYRAMGSKLVSVSSDGSILILADIGGLDSLVTFDYSFDRLAISSNGNLFYWKDNTLTQVIDSDLGRVIDFIWIDGYFMTTDGTSLVVTELNDPLSVNPLKYGSAEADPDSIKGLIKIRNEAYAVGRYTIEVFDNVGGSLFPFQRISGAQVMRGAVGTYALCSLTLTTYSGVAFIGSARNEPPAVWFAVNGVTTPLSTREIDTILQEYTEAQLSLAVLESRIDKNHALLYVHLPDRTLVYDANGTAETGEPVWFVLTSSIVGNGQYRARNMVWCYDKWVSGDPTTTKLGYFVNGTSHHYGEINGWEFGTIIVYNEAEGVIFHELELIALTGAIDISKNPTIWTSYSTDGETWSQERPRTAGRQGKRDVRLNWLQQGNMKNWRIQKFRGTSDAHISIARLEARIEALRN</sequence>
<organism evidence="1">
    <name type="scientific">uncultured Caudovirales phage</name>
    <dbReference type="NCBI Taxonomy" id="2100421"/>
    <lineage>
        <taxon>Viruses</taxon>
        <taxon>Duplodnaviria</taxon>
        <taxon>Heunggongvirae</taxon>
        <taxon>Uroviricota</taxon>
        <taxon>Caudoviricetes</taxon>
        <taxon>Peduoviridae</taxon>
        <taxon>Maltschvirus</taxon>
        <taxon>Maltschvirus maltsch</taxon>
    </lineage>
</organism>
<name>A0A6J5KM46_9CAUD</name>
<dbReference type="InterPro" id="IPR021098">
    <property type="entry name" value="Phage_P22_Gp10"/>
</dbReference>
<gene>
    <name evidence="1" type="ORF">UFOVP40_36</name>
</gene>